<name>A0A1F7UW26_9BACT</name>
<dbReference type="Proteomes" id="UP000176846">
    <property type="component" value="Unassembled WGS sequence"/>
</dbReference>
<evidence type="ECO:0000313" key="1">
    <source>
        <dbReference type="EMBL" id="OGL82475.1"/>
    </source>
</evidence>
<comment type="caution">
    <text evidence="1">The sequence shown here is derived from an EMBL/GenBank/DDBJ whole genome shotgun (WGS) entry which is preliminary data.</text>
</comment>
<accession>A0A1F7UW26</accession>
<evidence type="ECO:0000313" key="2">
    <source>
        <dbReference type="Proteomes" id="UP000176846"/>
    </source>
</evidence>
<gene>
    <name evidence="1" type="ORF">A2936_02350</name>
</gene>
<proteinExistence type="predicted"/>
<organism evidence="1 2">
    <name type="scientific">Candidatus Uhrbacteria bacterium RIFCSPLOWO2_01_FULL_47_25</name>
    <dbReference type="NCBI Taxonomy" id="1802402"/>
    <lineage>
        <taxon>Bacteria</taxon>
        <taxon>Candidatus Uhriibacteriota</taxon>
    </lineage>
</organism>
<protein>
    <submittedName>
        <fullName evidence="1">Uncharacterized protein</fullName>
    </submittedName>
</protein>
<reference evidence="1 2" key="1">
    <citation type="journal article" date="2016" name="Nat. Commun.">
        <title>Thousands of microbial genomes shed light on interconnected biogeochemical processes in an aquifer system.</title>
        <authorList>
            <person name="Anantharaman K."/>
            <person name="Brown C.T."/>
            <person name="Hug L.A."/>
            <person name="Sharon I."/>
            <person name="Castelle C.J."/>
            <person name="Probst A.J."/>
            <person name="Thomas B.C."/>
            <person name="Singh A."/>
            <person name="Wilkins M.J."/>
            <person name="Karaoz U."/>
            <person name="Brodie E.L."/>
            <person name="Williams K.H."/>
            <person name="Hubbard S.S."/>
            <person name="Banfield J.F."/>
        </authorList>
    </citation>
    <scope>NUCLEOTIDE SEQUENCE [LARGE SCALE GENOMIC DNA]</scope>
</reference>
<sequence length="111" mass="12900">MKTPKEGHFYSQYHNDARRFADELSDMRQRIDLIATSITNLSREMRELKKVPHSQELMDGKIATMRELLAELEELQKSDEVQQGLIQELNELHKRGIAAIVNLDTYKGKES</sequence>
<dbReference type="EMBL" id="MGEK01000020">
    <property type="protein sequence ID" value="OGL82475.1"/>
    <property type="molecule type" value="Genomic_DNA"/>
</dbReference>
<dbReference type="AlphaFoldDB" id="A0A1F7UW26"/>